<comment type="caution">
    <text evidence="1">The sequence shown here is derived from an EMBL/GenBank/DDBJ whole genome shotgun (WGS) entry which is preliminary data.</text>
</comment>
<dbReference type="Pfam" id="PF01042">
    <property type="entry name" value="Ribonuc_L-PSP"/>
    <property type="match status" value="1"/>
</dbReference>
<sequence>MTQRSIEVEGLGHGSVPIPMACRVGPLLISGGINGKEVGTGRLPEDMETQVRNAFANMKLVLEAADMSLADVVKVTVFLADEGDRSAVNGPWTEYYPDPAHRPARHALVMPLRGGARIQLEVTAYATEA</sequence>
<proteinExistence type="predicted"/>
<protein>
    <submittedName>
        <fullName evidence="1">RidA family protein</fullName>
        <ecNumber evidence="1">3.5.-.-</ecNumber>
    </submittedName>
</protein>
<dbReference type="EC" id="3.5.-.-" evidence="1"/>
<dbReference type="InterPro" id="IPR006175">
    <property type="entry name" value="YjgF/YER057c/UK114"/>
</dbReference>
<dbReference type="PANTHER" id="PTHR11803:SF39">
    <property type="entry name" value="2-IMINOBUTANOATE_2-IMINOPROPANOATE DEAMINASE"/>
    <property type="match status" value="1"/>
</dbReference>
<keyword evidence="1" id="KW-0378">Hydrolase</keyword>
<reference evidence="2" key="1">
    <citation type="journal article" date="2019" name="Int. J. Syst. Evol. Microbiol.">
        <title>The Global Catalogue of Microorganisms (GCM) 10K type strain sequencing project: providing services to taxonomists for standard genome sequencing and annotation.</title>
        <authorList>
            <consortium name="The Broad Institute Genomics Platform"/>
            <consortium name="The Broad Institute Genome Sequencing Center for Infectious Disease"/>
            <person name="Wu L."/>
            <person name="Ma J."/>
        </authorList>
    </citation>
    <scope>NUCLEOTIDE SEQUENCE [LARGE SCALE GENOMIC DNA]</scope>
    <source>
        <strain evidence="2">KCTC 42964</strain>
    </source>
</reference>
<accession>A0ABV7L3H7</accession>
<keyword evidence="2" id="KW-1185">Reference proteome</keyword>
<dbReference type="Proteomes" id="UP001595528">
    <property type="component" value="Unassembled WGS sequence"/>
</dbReference>
<dbReference type="GO" id="GO:0016787">
    <property type="term" value="F:hydrolase activity"/>
    <property type="evidence" value="ECO:0007669"/>
    <property type="project" value="UniProtKB-KW"/>
</dbReference>
<dbReference type="RefSeq" id="WP_379903145.1">
    <property type="nucleotide sequence ID" value="NZ_JBHRTR010000031.1"/>
</dbReference>
<gene>
    <name evidence="1" type="ORF">ACFOGJ_18190</name>
</gene>
<evidence type="ECO:0000313" key="2">
    <source>
        <dbReference type="Proteomes" id="UP001595528"/>
    </source>
</evidence>
<evidence type="ECO:0000313" key="1">
    <source>
        <dbReference type="EMBL" id="MFC3229182.1"/>
    </source>
</evidence>
<dbReference type="CDD" id="cd00448">
    <property type="entry name" value="YjgF_YER057c_UK114_family"/>
    <property type="match status" value="1"/>
</dbReference>
<name>A0ABV7L3H7_9PROT</name>
<dbReference type="Gene3D" id="3.30.1330.40">
    <property type="entry name" value="RutC-like"/>
    <property type="match status" value="1"/>
</dbReference>
<dbReference type="EMBL" id="JBHRTR010000031">
    <property type="protein sequence ID" value="MFC3229182.1"/>
    <property type="molecule type" value="Genomic_DNA"/>
</dbReference>
<dbReference type="SUPFAM" id="SSF55298">
    <property type="entry name" value="YjgF-like"/>
    <property type="match status" value="1"/>
</dbReference>
<dbReference type="InterPro" id="IPR035959">
    <property type="entry name" value="RutC-like_sf"/>
</dbReference>
<dbReference type="PANTHER" id="PTHR11803">
    <property type="entry name" value="2-IMINOBUTANOATE/2-IMINOPROPANOATE DEAMINASE RIDA"/>
    <property type="match status" value="1"/>
</dbReference>
<organism evidence="1 2">
    <name type="scientific">Marinibaculum pumilum</name>
    <dbReference type="NCBI Taxonomy" id="1766165"/>
    <lineage>
        <taxon>Bacteria</taxon>
        <taxon>Pseudomonadati</taxon>
        <taxon>Pseudomonadota</taxon>
        <taxon>Alphaproteobacteria</taxon>
        <taxon>Rhodospirillales</taxon>
        <taxon>Rhodospirillaceae</taxon>
        <taxon>Marinibaculum</taxon>
    </lineage>
</organism>